<dbReference type="KEGG" id="kim:G3T16_08360"/>
<dbReference type="EMBL" id="CP048711">
    <property type="protein sequence ID" value="QIB65410.1"/>
    <property type="molecule type" value="Genomic_DNA"/>
</dbReference>
<protein>
    <submittedName>
        <fullName evidence="2">Uncharacterized protein</fullName>
    </submittedName>
</protein>
<name>A0A6C0TZZ0_9GAMM</name>
<dbReference type="RefSeq" id="WP_163494649.1">
    <property type="nucleotide sequence ID" value="NZ_CP048711.1"/>
</dbReference>
<sequence>MIKFTHSGRISLVSTALLILYTLSPYAVAQSAEDSWVMLAAPAPYRAQVSYIQAGGSAYSFTCKEGDRGVQHWFDGNISDKQVRIQLVGPNGKITFSSIHDHSMNPNISFRMFRADDTVELVSNAVDIPRFQWSEFMTAYRAFHKSCHRGFSTGSIPTYNCGVFQNREARAACGSANLGRMQRTTVERYEQVSRGLASVDEKVEAWRRYSAHMDEVATCSNDRTGDCYTAAYQTFLAELEEFGAGSTGTLPGLEASLPDSELQAEMSRHGFSSARGMGRIDELHFVDATIGATTFFVVLHDVPVNSDVDPVDERLLLAASLLAHELTPPAQVSLYHIVKNHPVPMDAAGRANEPGITQSKLTISWDGKNSDTLVARFAHAFEPTSAQAVLGTARDRAAAAQSYSEHVEAGLARMDQERRASALARERDKARLAARAGLVYRNPEFWSSVGGSDARRIFEGEQVPPIVGVRYFTGWLAASAAYCSPFEDGAREIEWPDGPALRQILADDAQAGAFPEQPRLLVKNAYIDLFSAVAQPALLSSKIVSRSRQSAAITERMAGPERDAARLLRMAGCSSTTSRQFEMNLVQLLRGNASLQAAGERLEHAEKESDAPPD</sequence>
<reference evidence="2 3" key="1">
    <citation type="submission" date="2020-02" db="EMBL/GenBank/DDBJ databases">
        <title>Genome sequencing for Kineobactrum sp. M2.</title>
        <authorList>
            <person name="Park S.-J."/>
        </authorList>
    </citation>
    <scope>NUCLEOTIDE SEQUENCE [LARGE SCALE GENOMIC DNA]</scope>
    <source>
        <strain evidence="2 3">M2</strain>
    </source>
</reference>
<keyword evidence="1" id="KW-0732">Signal</keyword>
<feature type="signal peptide" evidence="1">
    <location>
        <begin position="1"/>
        <end position="29"/>
    </location>
</feature>
<dbReference type="AlphaFoldDB" id="A0A6C0TZZ0"/>
<feature type="chain" id="PRO_5025482990" evidence="1">
    <location>
        <begin position="30"/>
        <end position="614"/>
    </location>
</feature>
<keyword evidence="3" id="KW-1185">Reference proteome</keyword>
<dbReference type="Proteomes" id="UP000477680">
    <property type="component" value="Chromosome"/>
</dbReference>
<evidence type="ECO:0000256" key="1">
    <source>
        <dbReference type="SAM" id="SignalP"/>
    </source>
</evidence>
<proteinExistence type="predicted"/>
<gene>
    <name evidence="2" type="ORF">G3T16_08360</name>
</gene>
<accession>A0A6C0TZZ0</accession>
<evidence type="ECO:0000313" key="2">
    <source>
        <dbReference type="EMBL" id="QIB65410.1"/>
    </source>
</evidence>
<evidence type="ECO:0000313" key="3">
    <source>
        <dbReference type="Proteomes" id="UP000477680"/>
    </source>
</evidence>
<organism evidence="2 3">
    <name type="scientific">Kineobactrum salinum</name>
    <dbReference type="NCBI Taxonomy" id="2708301"/>
    <lineage>
        <taxon>Bacteria</taxon>
        <taxon>Pseudomonadati</taxon>
        <taxon>Pseudomonadota</taxon>
        <taxon>Gammaproteobacteria</taxon>
        <taxon>Cellvibrionales</taxon>
        <taxon>Halieaceae</taxon>
        <taxon>Kineobactrum</taxon>
    </lineage>
</organism>